<dbReference type="AlphaFoldDB" id="A0A8H8CY53"/>
<proteinExistence type="predicted"/>
<dbReference type="Pfam" id="PF26053">
    <property type="entry name" value="DUF8016"/>
    <property type="match status" value="1"/>
</dbReference>
<protein>
    <submittedName>
        <fullName evidence="3">Amidase</fullName>
    </submittedName>
</protein>
<dbReference type="PANTHER" id="PTHR46310">
    <property type="entry name" value="AMIDASE 1"/>
    <property type="match status" value="1"/>
</dbReference>
<dbReference type="Proteomes" id="UP000670092">
    <property type="component" value="Unassembled WGS sequence"/>
</dbReference>
<comment type="caution">
    <text evidence="3">The sequence shown here is derived from an EMBL/GenBank/DDBJ whole genome shotgun (WGS) entry which is preliminary data.</text>
</comment>
<name>A0A8H8CY53_AJECA</name>
<dbReference type="VEuPathDB" id="FungiDB:I7I52_05581"/>
<dbReference type="InterPro" id="IPR036928">
    <property type="entry name" value="AS_sf"/>
</dbReference>
<dbReference type="Gene3D" id="3.90.1300.10">
    <property type="entry name" value="Amidase signature (AS) domain"/>
    <property type="match status" value="1"/>
</dbReference>
<dbReference type="PANTHER" id="PTHR46310:SF7">
    <property type="entry name" value="AMIDASE 1"/>
    <property type="match status" value="1"/>
</dbReference>
<sequence length="684" mass="76154">MKMALLESVRSASHALILILCLACLGLIVLRRSEQMSLVIQQPPSILTLDEATYFISSPSKVEYRFSKRASVSGPCTVIRVPNVQITPDDLIEIRRMLSQDDVWSNGFLQYLIFLPQTAHQTVQINTAAQQKLDTWGSQVLSAGNLGTLDLQQPGPYFCNAGQLHKVYRLYPDTAGAFMSATIQSPNDPYLYNSFNVSVFTEEHPLTLTIGVPSRLYFTPTQEKPLAGLRIAVKDTQDVQGIKTTGSSRAYARLYGPRDKSATGVQRLLDHGAIVIGKLKSTQFGESEWATADWVDYHAPWNPRADGYQTPSASSSGSGVAVAAYNWLDLSTGTDCSGSVRAPAAIHGLFAIRPSTDAIDNKGVIPFSKNFDTFGIFARNIETLTTTSSVLYNQHAEIPSCFKKPKRIVYLSEYWPVKDKASSSVFESVIGKLENAIGTKRTNLSLNKLWAETNPVGTAVSIDDYFRTTFVSASAPDQWNMLKSFHSEYNRIFGHYPTLNPQLQWKMEFLPKQTLEMQKQGEKEIEVFRSWFAKYVMLADENGCSESFLVLPWTQGQPSFRDEYRERPSWTGEGWFFYFISVYAGAPEVILPVGQTPYHSRVTKREEWLPVAIGLVGARGTDAAFTSFIKDTMKSANISQTVDVGRTAFKLNAYETNDVVEDSTVQIHQNQNILLGEFPLGPSS</sequence>
<feature type="domain" description="Amidase" evidence="1">
    <location>
        <begin position="222"/>
        <end position="401"/>
    </location>
</feature>
<reference evidence="3 4" key="1">
    <citation type="submission" date="2021-01" db="EMBL/GenBank/DDBJ databases">
        <title>Chromosome-level genome assembly of a human fungal pathogen reveals clustering of transcriptionally co-regulated genes.</title>
        <authorList>
            <person name="Voorhies M."/>
            <person name="Cohen S."/>
            <person name="Shea T.P."/>
            <person name="Petrus S."/>
            <person name="Munoz J.F."/>
            <person name="Poplawski S."/>
            <person name="Goldman W.E."/>
            <person name="Michael T."/>
            <person name="Cuomo C.A."/>
            <person name="Sil A."/>
            <person name="Beyhan S."/>
        </authorList>
    </citation>
    <scope>NUCLEOTIDE SEQUENCE [LARGE SCALE GENOMIC DNA]</scope>
    <source>
        <strain evidence="3 4">G184AR</strain>
    </source>
</reference>
<organism evidence="3 4">
    <name type="scientific">Ajellomyces capsulatus</name>
    <name type="common">Darling's disease fungus</name>
    <name type="synonym">Histoplasma capsulatum</name>
    <dbReference type="NCBI Taxonomy" id="5037"/>
    <lineage>
        <taxon>Eukaryota</taxon>
        <taxon>Fungi</taxon>
        <taxon>Dikarya</taxon>
        <taxon>Ascomycota</taxon>
        <taxon>Pezizomycotina</taxon>
        <taxon>Eurotiomycetes</taxon>
        <taxon>Eurotiomycetidae</taxon>
        <taxon>Onygenales</taxon>
        <taxon>Ajellomycetaceae</taxon>
        <taxon>Histoplasma</taxon>
    </lineage>
</organism>
<dbReference type="EMBL" id="JAEVHI010000004">
    <property type="protein sequence ID" value="KAG5294064.1"/>
    <property type="molecule type" value="Genomic_DNA"/>
</dbReference>
<dbReference type="SUPFAM" id="SSF75304">
    <property type="entry name" value="Amidase signature (AS) enzymes"/>
    <property type="match status" value="1"/>
</dbReference>
<evidence type="ECO:0000313" key="3">
    <source>
        <dbReference type="EMBL" id="KAG5294064.1"/>
    </source>
</evidence>
<gene>
    <name evidence="3" type="ORF">I7I52_05581</name>
</gene>
<evidence type="ECO:0000259" key="1">
    <source>
        <dbReference type="Pfam" id="PF01425"/>
    </source>
</evidence>
<accession>A0A8H8CY53</accession>
<dbReference type="OrthoDB" id="5423360at2759"/>
<dbReference type="Pfam" id="PF01425">
    <property type="entry name" value="Amidase"/>
    <property type="match status" value="1"/>
</dbReference>
<evidence type="ECO:0000259" key="2">
    <source>
        <dbReference type="Pfam" id="PF26053"/>
    </source>
</evidence>
<evidence type="ECO:0000313" key="4">
    <source>
        <dbReference type="Proteomes" id="UP000670092"/>
    </source>
</evidence>
<feature type="domain" description="Scytalone dehydratase-like protein Arp1 N-terminal" evidence="2">
    <location>
        <begin position="70"/>
        <end position="159"/>
    </location>
</feature>
<dbReference type="InterPro" id="IPR023631">
    <property type="entry name" value="Amidase_dom"/>
</dbReference>
<dbReference type="InterPro" id="IPR058329">
    <property type="entry name" value="Arp1_N"/>
</dbReference>